<dbReference type="InterPro" id="IPR013087">
    <property type="entry name" value="Znf_C2H2_type"/>
</dbReference>
<evidence type="ECO:0000256" key="4">
    <source>
        <dbReference type="SAM" id="MobiDB-lite"/>
    </source>
</evidence>
<dbReference type="GO" id="GO:0006355">
    <property type="term" value="P:regulation of DNA-templated transcription"/>
    <property type="evidence" value="ECO:0007669"/>
    <property type="project" value="TreeGrafter"/>
</dbReference>
<dbReference type="InterPro" id="IPR036236">
    <property type="entry name" value="Znf_C2H2_sf"/>
</dbReference>
<feature type="domain" description="C2H2-type" evidence="5">
    <location>
        <begin position="590"/>
        <end position="613"/>
    </location>
</feature>
<comment type="subcellular location">
    <subcellularLocation>
        <location evidence="1">Nucleus</location>
    </subcellularLocation>
</comment>
<dbReference type="GO" id="GO:0005634">
    <property type="term" value="C:nucleus"/>
    <property type="evidence" value="ECO:0007669"/>
    <property type="project" value="UniProtKB-SubCell"/>
</dbReference>
<sequence>MVGAVQKPPEAVARRGVMGHEEISRCSIIHLFYSPAYVGWRTPFIASGMMSEPYISVVTEDVITCGTLLGPLPLSSGSPDSLAVLTWRCVDKLSTSKQVLKVSLKDQFNGSGLPKTPNWLAHILPARNPDEQTLEIIVKGGQLYFRSLRELSSGEELRAWFGQDLADILKLPVIPPNVMEGKKRFECMLCQEQFENPFPVVAHLMYRCRRKDQGVNNMHNPFRKTNGGRVKNFDIATLTDMNNDGDNRNDEPSTPQSPTSSVTSDSVKISDGMSDPLSENNGRGKKRLENLDDYASVHKKSRVSVFTERDKPREDGKVVDSTSSSPRKTPSESFKLTTASNVPMYHSPIHTNVDLNPSENNGSSAFKKVDKSSTAFHPNITSLSLFTGGIDPRELLFQTGANGFAPFPYPLTPVTSTPSYHGVTLPQNGVSPISPPILTAPTMDGHMTSAFAPSTKLSTTVSSSSSAMHQQLKMEEFKVMRKMPNLADGGYELSALMSPNLTDVRMSSMPPGLQYAPKPQPMDVFAGAKGLPPPLLPFLPPSLAALSFPSQNWCAKCNASFRMTSDLVYHMRSHHKKQTDPQKLKREEKLRCHICNESFRERHHLTRHMTSHQ</sequence>
<feature type="compositionally biased region" description="Polar residues" evidence="4">
    <location>
        <begin position="320"/>
        <end position="334"/>
    </location>
</feature>
<dbReference type="GO" id="GO:0008170">
    <property type="term" value="F:N-methyltransferase activity"/>
    <property type="evidence" value="ECO:0007669"/>
    <property type="project" value="UniProtKB-ARBA"/>
</dbReference>
<protein>
    <submittedName>
        <fullName evidence="6">PR domain zinc finger protein 8</fullName>
    </submittedName>
</protein>
<keyword evidence="2" id="KW-0539">Nucleus</keyword>
<evidence type="ECO:0000259" key="5">
    <source>
        <dbReference type="PROSITE" id="PS50157"/>
    </source>
</evidence>
<dbReference type="GO" id="GO:0008270">
    <property type="term" value="F:zinc ion binding"/>
    <property type="evidence" value="ECO:0007669"/>
    <property type="project" value="UniProtKB-KW"/>
</dbReference>
<dbReference type="EMBL" id="BMAW01047998">
    <property type="protein sequence ID" value="GFS63716.1"/>
    <property type="molecule type" value="Genomic_DNA"/>
</dbReference>
<dbReference type="InterPro" id="IPR001214">
    <property type="entry name" value="SET_dom"/>
</dbReference>
<dbReference type="PROSITE" id="PS50157">
    <property type="entry name" value="ZINC_FINGER_C2H2_2"/>
    <property type="match status" value="2"/>
</dbReference>
<dbReference type="PROSITE" id="PS00028">
    <property type="entry name" value="ZINC_FINGER_C2H2_1"/>
    <property type="match status" value="2"/>
</dbReference>
<dbReference type="AlphaFoldDB" id="A0A8X6MLR9"/>
<dbReference type="Pfam" id="PF21549">
    <property type="entry name" value="PRDM2_PR"/>
    <property type="match status" value="1"/>
</dbReference>
<accession>A0A8X6MLR9</accession>
<gene>
    <name evidence="6" type="primary">NCL1_19859</name>
    <name evidence="6" type="ORF">NPIL_350981</name>
</gene>
<dbReference type="PANTHER" id="PTHR16516">
    <property type="entry name" value="AGAP007109-PA"/>
    <property type="match status" value="1"/>
</dbReference>
<feature type="compositionally biased region" description="Basic and acidic residues" evidence="4">
    <location>
        <begin position="307"/>
        <end position="318"/>
    </location>
</feature>
<dbReference type="Proteomes" id="UP000887013">
    <property type="component" value="Unassembled WGS sequence"/>
</dbReference>
<dbReference type="GO" id="GO:0008276">
    <property type="term" value="F:protein methyltransferase activity"/>
    <property type="evidence" value="ECO:0007669"/>
    <property type="project" value="UniProtKB-ARBA"/>
</dbReference>
<dbReference type="Gene3D" id="3.30.160.60">
    <property type="entry name" value="Classic Zinc Finger"/>
    <property type="match status" value="1"/>
</dbReference>
<dbReference type="Gene3D" id="2.170.270.10">
    <property type="entry name" value="SET domain"/>
    <property type="match status" value="1"/>
</dbReference>
<feature type="compositionally biased region" description="Low complexity" evidence="4">
    <location>
        <begin position="252"/>
        <end position="266"/>
    </location>
</feature>
<evidence type="ECO:0000313" key="6">
    <source>
        <dbReference type="EMBL" id="GFS63716.1"/>
    </source>
</evidence>
<dbReference type="GO" id="GO:0008757">
    <property type="term" value="F:S-adenosylmethionine-dependent methyltransferase activity"/>
    <property type="evidence" value="ECO:0007669"/>
    <property type="project" value="UniProtKB-ARBA"/>
</dbReference>
<feature type="region of interest" description="Disordered" evidence="4">
    <location>
        <begin position="238"/>
        <end position="334"/>
    </location>
</feature>
<dbReference type="PANTHER" id="PTHR16516:SF4">
    <property type="entry name" value="C2H2-TYPE DOMAIN-CONTAINING PROTEIN"/>
    <property type="match status" value="1"/>
</dbReference>
<evidence type="ECO:0000256" key="1">
    <source>
        <dbReference type="ARBA" id="ARBA00004123"/>
    </source>
</evidence>
<dbReference type="SMART" id="SM00355">
    <property type="entry name" value="ZnF_C2H2"/>
    <property type="match status" value="3"/>
</dbReference>
<dbReference type="SUPFAM" id="SSF57667">
    <property type="entry name" value="beta-beta-alpha zinc fingers"/>
    <property type="match status" value="1"/>
</dbReference>
<dbReference type="InterPro" id="IPR052296">
    <property type="entry name" value="TR-Histone_Methyltrans"/>
</dbReference>
<dbReference type="InterPro" id="IPR046341">
    <property type="entry name" value="SET_dom_sf"/>
</dbReference>
<organism evidence="6 7">
    <name type="scientific">Nephila pilipes</name>
    <name type="common">Giant wood spider</name>
    <name type="synonym">Nephila maculata</name>
    <dbReference type="NCBI Taxonomy" id="299642"/>
    <lineage>
        <taxon>Eukaryota</taxon>
        <taxon>Metazoa</taxon>
        <taxon>Ecdysozoa</taxon>
        <taxon>Arthropoda</taxon>
        <taxon>Chelicerata</taxon>
        <taxon>Arachnida</taxon>
        <taxon>Araneae</taxon>
        <taxon>Araneomorphae</taxon>
        <taxon>Entelegynae</taxon>
        <taxon>Araneoidea</taxon>
        <taxon>Nephilidae</taxon>
        <taxon>Nephila</taxon>
    </lineage>
</organism>
<evidence type="ECO:0000256" key="3">
    <source>
        <dbReference type="PROSITE-ProRule" id="PRU00042"/>
    </source>
</evidence>
<keyword evidence="3" id="KW-0479">Metal-binding</keyword>
<dbReference type="OrthoDB" id="5814089at2759"/>
<feature type="domain" description="C2H2-type" evidence="5">
    <location>
        <begin position="552"/>
        <end position="579"/>
    </location>
</feature>
<keyword evidence="7" id="KW-1185">Reference proteome</keyword>
<evidence type="ECO:0000313" key="7">
    <source>
        <dbReference type="Proteomes" id="UP000887013"/>
    </source>
</evidence>
<keyword evidence="3" id="KW-0863">Zinc-finger</keyword>
<proteinExistence type="predicted"/>
<comment type="caution">
    <text evidence="6">The sequence shown here is derived from an EMBL/GenBank/DDBJ whole genome shotgun (WGS) entry which is preliminary data.</text>
</comment>
<name>A0A8X6MLR9_NEPPI</name>
<dbReference type="Pfam" id="PF00096">
    <property type="entry name" value="zf-C2H2"/>
    <property type="match status" value="1"/>
</dbReference>
<reference evidence="6" key="1">
    <citation type="submission" date="2020-08" db="EMBL/GenBank/DDBJ databases">
        <title>Multicomponent nature underlies the extraordinary mechanical properties of spider dragline silk.</title>
        <authorList>
            <person name="Kono N."/>
            <person name="Nakamura H."/>
            <person name="Mori M."/>
            <person name="Yoshida Y."/>
            <person name="Ohtoshi R."/>
            <person name="Malay A.D."/>
            <person name="Moran D.A.P."/>
            <person name="Tomita M."/>
            <person name="Numata K."/>
            <person name="Arakawa K."/>
        </authorList>
    </citation>
    <scope>NUCLEOTIDE SEQUENCE</scope>
</reference>
<keyword evidence="3" id="KW-0862">Zinc</keyword>
<evidence type="ECO:0000256" key="2">
    <source>
        <dbReference type="ARBA" id="ARBA00023242"/>
    </source>
</evidence>